<organism evidence="2 3">
    <name type="scientific">Actinoplanes siamensis</name>
    <dbReference type="NCBI Taxonomy" id="1223317"/>
    <lineage>
        <taxon>Bacteria</taxon>
        <taxon>Bacillati</taxon>
        <taxon>Actinomycetota</taxon>
        <taxon>Actinomycetes</taxon>
        <taxon>Micromonosporales</taxon>
        <taxon>Micromonosporaceae</taxon>
        <taxon>Actinoplanes</taxon>
    </lineage>
</organism>
<evidence type="ECO:0000313" key="2">
    <source>
        <dbReference type="EMBL" id="GIF04167.1"/>
    </source>
</evidence>
<dbReference type="InterPro" id="IPR000182">
    <property type="entry name" value="GNAT_dom"/>
</dbReference>
<dbReference type="PROSITE" id="PS51186">
    <property type="entry name" value="GNAT"/>
    <property type="match status" value="1"/>
</dbReference>
<evidence type="ECO:0000313" key="3">
    <source>
        <dbReference type="Proteomes" id="UP000629619"/>
    </source>
</evidence>
<dbReference type="InterPro" id="IPR016181">
    <property type="entry name" value="Acyl_CoA_acyltransferase"/>
</dbReference>
<dbReference type="EMBL" id="BOMW01000016">
    <property type="protein sequence ID" value="GIF04167.1"/>
    <property type="molecule type" value="Genomic_DNA"/>
</dbReference>
<protein>
    <submittedName>
        <fullName evidence="2">N-acetyltransferase</fullName>
    </submittedName>
</protein>
<gene>
    <name evidence="2" type="ORF">Asi03nite_17050</name>
</gene>
<sequence>MSVSGEALTYPRRVLMATERLILRRFRASDAGRLSEYRSDPGVARYQSWDAPFPADKAEVAVRNFAAGSPDRPGWFQYAIEHTAERVLIGDVAVRLHDNLKQAEIGFTLATAYQKRGFAAEAVSAVLDRLFRLQGLHRVMGECDARNTASAALMERLGFIREGLLRQQTFIKGEWTDDLLFGILAPEWLARESVGPL</sequence>
<dbReference type="InterPro" id="IPR051531">
    <property type="entry name" value="N-acetyltransferase"/>
</dbReference>
<feature type="domain" description="N-acetyltransferase" evidence="1">
    <location>
        <begin position="21"/>
        <end position="186"/>
    </location>
</feature>
<dbReference type="GO" id="GO:0016747">
    <property type="term" value="F:acyltransferase activity, transferring groups other than amino-acyl groups"/>
    <property type="evidence" value="ECO:0007669"/>
    <property type="project" value="InterPro"/>
</dbReference>
<dbReference type="SUPFAM" id="SSF55729">
    <property type="entry name" value="Acyl-CoA N-acyltransferases (Nat)"/>
    <property type="match status" value="1"/>
</dbReference>
<keyword evidence="3" id="KW-1185">Reference proteome</keyword>
<dbReference type="Proteomes" id="UP000629619">
    <property type="component" value="Unassembled WGS sequence"/>
</dbReference>
<name>A0A919N4K3_9ACTN</name>
<dbReference type="Gene3D" id="3.40.630.30">
    <property type="match status" value="1"/>
</dbReference>
<comment type="caution">
    <text evidence="2">The sequence shown here is derived from an EMBL/GenBank/DDBJ whole genome shotgun (WGS) entry which is preliminary data.</text>
</comment>
<dbReference type="AlphaFoldDB" id="A0A919N4K3"/>
<dbReference type="PANTHER" id="PTHR43792:SF1">
    <property type="entry name" value="N-ACETYLTRANSFERASE DOMAIN-CONTAINING PROTEIN"/>
    <property type="match status" value="1"/>
</dbReference>
<accession>A0A919N4K3</accession>
<dbReference type="Pfam" id="PF13302">
    <property type="entry name" value="Acetyltransf_3"/>
    <property type="match status" value="1"/>
</dbReference>
<reference evidence="2" key="1">
    <citation type="submission" date="2021-01" db="EMBL/GenBank/DDBJ databases">
        <title>Whole genome shotgun sequence of Actinoplanes siamensis NBRC 109076.</title>
        <authorList>
            <person name="Komaki H."/>
            <person name="Tamura T."/>
        </authorList>
    </citation>
    <scope>NUCLEOTIDE SEQUENCE</scope>
    <source>
        <strain evidence="2">NBRC 109076</strain>
    </source>
</reference>
<dbReference type="PANTHER" id="PTHR43792">
    <property type="entry name" value="GNAT FAMILY, PUTATIVE (AFU_ORTHOLOGUE AFUA_3G00765)-RELATED-RELATED"/>
    <property type="match status" value="1"/>
</dbReference>
<proteinExistence type="predicted"/>
<evidence type="ECO:0000259" key="1">
    <source>
        <dbReference type="PROSITE" id="PS51186"/>
    </source>
</evidence>